<dbReference type="PROSITE" id="PS50041">
    <property type="entry name" value="C_TYPE_LECTIN_2"/>
    <property type="match status" value="1"/>
</dbReference>
<keyword evidence="8" id="KW-0406">Ion transport</keyword>
<dbReference type="InterPro" id="IPR038050">
    <property type="entry name" value="Neuro_actylchol_rec"/>
</dbReference>
<organism evidence="17 18">
    <name type="scientific">Petrolisthes manimaculis</name>
    <dbReference type="NCBI Taxonomy" id="1843537"/>
    <lineage>
        <taxon>Eukaryota</taxon>
        <taxon>Metazoa</taxon>
        <taxon>Ecdysozoa</taxon>
        <taxon>Arthropoda</taxon>
        <taxon>Crustacea</taxon>
        <taxon>Multicrustacea</taxon>
        <taxon>Malacostraca</taxon>
        <taxon>Eumalacostraca</taxon>
        <taxon>Eucarida</taxon>
        <taxon>Decapoda</taxon>
        <taxon>Pleocyemata</taxon>
        <taxon>Anomura</taxon>
        <taxon>Galatheoidea</taxon>
        <taxon>Porcellanidae</taxon>
        <taxon>Petrolisthes</taxon>
    </lineage>
</organism>
<dbReference type="InterPro" id="IPR002172">
    <property type="entry name" value="LDrepeatLR_classA_rpt"/>
</dbReference>
<dbReference type="InterPro" id="IPR006028">
    <property type="entry name" value="GABAA/Glycine_rcpt"/>
</dbReference>
<keyword evidence="11" id="KW-0325">Glycoprotein</keyword>
<keyword evidence="6 15" id="KW-0732">Signal</keyword>
<dbReference type="InterPro" id="IPR006202">
    <property type="entry name" value="Neur_chan_lig-bd"/>
</dbReference>
<dbReference type="Gene3D" id="3.10.100.10">
    <property type="entry name" value="Mannose-Binding Protein A, subunit A"/>
    <property type="match status" value="1"/>
</dbReference>
<evidence type="ECO:0000256" key="14">
    <source>
        <dbReference type="SAM" id="Phobius"/>
    </source>
</evidence>
<evidence type="ECO:0000256" key="7">
    <source>
        <dbReference type="ARBA" id="ARBA00022989"/>
    </source>
</evidence>
<dbReference type="PRINTS" id="PR00253">
    <property type="entry name" value="GABAARECEPTR"/>
</dbReference>
<evidence type="ECO:0000259" key="16">
    <source>
        <dbReference type="PROSITE" id="PS50041"/>
    </source>
</evidence>
<keyword evidence="3" id="KW-0813">Transport</keyword>
<dbReference type="InterPro" id="IPR036055">
    <property type="entry name" value="LDL_receptor-like_sf"/>
</dbReference>
<keyword evidence="10 13" id="KW-1015">Disulfide bond</keyword>
<keyword evidence="12" id="KW-0407">Ion channel</keyword>
<dbReference type="Pfam" id="PF00059">
    <property type="entry name" value="Lectin_C"/>
    <property type="match status" value="1"/>
</dbReference>
<dbReference type="InterPro" id="IPR036719">
    <property type="entry name" value="Neuro-gated_channel_TM_sf"/>
</dbReference>
<dbReference type="Pfam" id="PF00057">
    <property type="entry name" value="Ldl_recept_a"/>
    <property type="match status" value="1"/>
</dbReference>
<dbReference type="InterPro" id="IPR013320">
    <property type="entry name" value="ConA-like_dom_sf"/>
</dbReference>
<reference evidence="17" key="1">
    <citation type="submission" date="2023-11" db="EMBL/GenBank/DDBJ databases">
        <title>Genome assemblies of two species of porcelain crab, Petrolisthes cinctipes and Petrolisthes manimaculis (Anomura: Porcellanidae).</title>
        <authorList>
            <person name="Angst P."/>
        </authorList>
    </citation>
    <scope>NUCLEOTIDE SEQUENCE</scope>
    <source>
        <strain evidence="17">PB745_02</strain>
        <tissue evidence="17">Gill</tissue>
    </source>
</reference>
<dbReference type="FunFam" id="4.10.400.10:FF:000065">
    <property type="entry name" value="Transmembrane protease serine 7"/>
    <property type="match status" value="1"/>
</dbReference>
<dbReference type="Pfam" id="PF00354">
    <property type="entry name" value="Pentaxin"/>
    <property type="match status" value="1"/>
</dbReference>
<evidence type="ECO:0000256" key="6">
    <source>
        <dbReference type="ARBA" id="ARBA00022729"/>
    </source>
</evidence>
<dbReference type="InterPro" id="IPR001759">
    <property type="entry name" value="PTX_dom"/>
</dbReference>
<dbReference type="InterPro" id="IPR006201">
    <property type="entry name" value="Neur_channel"/>
</dbReference>
<dbReference type="SMART" id="SM00192">
    <property type="entry name" value="LDLa"/>
    <property type="match status" value="1"/>
</dbReference>
<feature type="transmembrane region" description="Helical" evidence="14">
    <location>
        <begin position="744"/>
        <end position="764"/>
    </location>
</feature>
<keyword evidence="7 14" id="KW-1133">Transmembrane helix</keyword>
<dbReference type="Gene3D" id="2.60.120.200">
    <property type="match status" value="1"/>
</dbReference>
<dbReference type="EMBL" id="JAWZYT010005848">
    <property type="protein sequence ID" value="KAK4289471.1"/>
    <property type="molecule type" value="Genomic_DNA"/>
</dbReference>
<dbReference type="GO" id="GO:0005230">
    <property type="term" value="F:extracellular ligand-gated monoatomic ion channel activity"/>
    <property type="evidence" value="ECO:0007669"/>
    <property type="project" value="InterPro"/>
</dbReference>
<name>A0AAE1NIT8_9EUCA</name>
<dbReference type="InterPro" id="IPR016186">
    <property type="entry name" value="C-type_lectin-like/link_sf"/>
</dbReference>
<feature type="signal peptide" evidence="15">
    <location>
        <begin position="1"/>
        <end position="23"/>
    </location>
</feature>
<feature type="transmembrane region" description="Helical" evidence="14">
    <location>
        <begin position="877"/>
        <end position="900"/>
    </location>
</feature>
<dbReference type="CDD" id="cd00112">
    <property type="entry name" value="LDLa"/>
    <property type="match status" value="1"/>
</dbReference>
<dbReference type="GO" id="GO:0004888">
    <property type="term" value="F:transmembrane signaling receptor activity"/>
    <property type="evidence" value="ECO:0007669"/>
    <property type="project" value="InterPro"/>
</dbReference>
<dbReference type="PANTHER" id="PTHR18945">
    <property type="entry name" value="NEUROTRANSMITTER GATED ION CHANNEL"/>
    <property type="match status" value="1"/>
</dbReference>
<evidence type="ECO:0000256" key="8">
    <source>
        <dbReference type="ARBA" id="ARBA00023065"/>
    </source>
</evidence>
<evidence type="ECO:0000256" key="3">
    <source>
        <dbReference type="ARBA" id="ARBA00022448"/>
    </source>
</evidence>
<keyword evidence="9 14" id="KW-0472">Membrane</keyword>
<dbReference type="Gene3D" id="1.20.58.390">
    <property type="entry name" value="Neurotransmitter-gated ion-channel transmembrane domain"/>
    <property type="match status" value="1"/>
</dbReference>
<keyword evidence="18" id="KW-1185">Reference proteome</keyword>
<evidence type="ECO:0000256" key="12">
    <source>
        <dbReference type="ARBA" id="ARBA00023303"/>
    </source>
</evidence>
<evidence type="ECO:0000256" key="9">
    <source>
        <dbReference type="ARBA" id="ARBA00023136"/>
    </source>
</evidence>
<feature type="domain" description="C-type lectin" evidence="16">
    <location>
        <begin position="231"/>
        <end position="353"/>
    </location>
</feature>
<protein>
    <recommendedName>
        <fullName evidence="16">C-type lectin domain-containing protein</fullName>
    </recommendedName>
</protein>
<dbReference type="InterPro" id="IPR001304">
    <property type="entry name" value="C-type_lectin-like"/>
</dbReference>
<evidence type="ECO:0000256" key="5">
    <source>
        <dbReference type="ARBA" id="ARBA00022692"/>
    </source>
</evidence>
<evidence type="ECO:0000256" key="13">
    <source>
        <dbReference type="PROSITE-ProRule" id="PRU00124"/>
    </source>
</evidence>
<gene>
    <name evidence="17" type="ORF">Pmani_037559</name>
</gene>
<dbReference type="Gene3D" id="4.10.400.10">
    <property type="entry name" value="Low-density Lipoprotein Receptor"/>
    <property type="match status" value="1"/>
</dbReference>
<keyword evidence="4" id="KW-1003">Cell membrane</keyword>
<dbReference type="SUPFAM" id="SSF57424">
    <property type="entry name" value="LDL receptor-like module"/>
    <property type="match status" value="1"/>
</dbReference>
<dbReference type="SMART" id="SM00159">
    <property type="entry name" value="PTX"/>
    <property type="match status" value="1"/>
</dbReference>
<dbReference type="SUPFAM" id="SSF49899">
    <property type="entry name" value="Concanavalin A-like lectins/glucanases"/>
    <property type="match status" value="1"/>
</dbReference>
<dbReference type="InterPro" id="IPR036734">
    <property type="entry name" value="Neur_chan_lig-bd_sf"/>
</dbReference>
<feature type="disulfide bond" evidence="13">
    <location>
        <begin position="463"/>
        <end position="481"/>
    </location>
</feature>
<evidence type="ECO:0000256" key="4">
    <source>
        <dbReference type="ARBA" id="ARBA00022475"/>
    </source>
</evidence>
<dbReference type="InterPro" id="IPR006029">
    <property type="entry name" value="Neurotrans-gated_channel_TM"/>
</dbReference>
<dbReference type="InterPro" id="IPR023415">
    <property type="entry name" value="LDLR_class-A_CS"/>
</dbReference>
<proteinExistence type="predicted"/>
<evidence type="ECO:0000256" key="10">
    <source>
        <dbReference type="ARBA" id="ARBA00023157"/>
    </source>
</evidence>
<feature type="transmembrane region" description="Helical" evidence="14">
    <location>
        <begin position="710"/>
        <end position="732"/>
    </location>
</feature>
<dbReference type="Pfam" id="PF02931">
    <property type="entry name" value="Neur_chan_LBD"/>
    <property type="match status" value="1"/>
</dbReference>
<dbReference type="SUPFAM" id="SSF63712">
    <property type="entry name" value="Nicotinic receptor ligand binding domain-like"/>
    <property type="match status" value="1"/>
</dbReference>
<evidence type="ECO:0000256" key="11">
    <source>
        <dbReference type="ARBA" id="ARBA00023180"/>
    </source>
</evidence>
<dbReference type="GO" id="GO:0099095">
    <property type="term" value="F:ligand-gated monoatomic anion channel activity"/>
    <property type="evidence" value="ECO:0007669"/>
    <property type="project" value="UniProtKB-ARBA"/>
</dbReference>
<keyword evidence="5 14" id="KW-0812">Transmembrane</keyword>
<evidence type="ECO:0000256" key="2">
    <source>
        <dbReference type="ARBA" id="ARBA00004236"/>
    </source>
</evidence>
<dbReference type="AlphaFoldDB" id="A0AAE1NIT8"/>
<feature type="chain" id="PRO_5042150908" description="C-type lectin domain-containing protein" evidence="15">
    <location>
        <begin position="24"/>
        <end position="919"/>
    </location>
</feature>
<dbReference type="GO" id="GO:0005886">
    <property type="term" value="C:plasma membrane"/>
    <property type="evidence" value="ECO:0007669"/>
    <property type="project" value="UniProtKB-SubCell"/>
</dbReference>
<dbReference type="Pfam" id="PF02932">
    <property type="entry name" value="Neur_chan_memb"/>
    <property type="match status" value="1"/>
</dbReference>
<accession>A0AAE1NIT8</accession>
<dbReference type="SUPFAM" id="SSF56436">
    <property type="entry name" value="C-type lectin-like"/>
    <property type="match status" value="1"/>
</dbReference>
<feature type="disulfide bond" evidence="13">
    <location>
        <begin position="456"/>
        <end position="468"/>
    </location>
</feature>
<feature type="disulfide bond" evidence="13">
    <location>
        <begin position="475"/>
        <end position="490"/>
    </location>
</feature>
<dbReference type="InterPro" id="IPR016187">
    <property type="entry name" value="CTDL_fold"/>
</dbReference>
<dbReference type="Proteomes" id="UP001292094">
    <property type="component" value="Unassembled WGS sequence"/>
</dbReference>
<feature type="transmembrane region" description="Helical" evidence="14">
    <location>
        <begin position="776"/>
        <end position="794"/>
    </location>
</feature>
<dbReference type="PROSITE" id="PS50068">
    <property type="entry name" value="LDLRA_2"/>
    <property type="match status" value="1"/>
</dbReference>
<dbReference type="GO" id="GO:0005254">
    <property type="term" value="F:chloride channel activity"/>
    <property type="evidence" value="ECO:0007669"/>
    <property type="project" value="UniProtKB-ARBA"/>
</dbReference>
<sequence length="919" mass="103529">MSSAVVILQCLVLLITHLHQAKGRSVVVQLQEDGVASKDSGLIWKHTLPSLTTFTFCVRLYSYQRRYSDYFFSYAVPDSDNELAFLKVDVRLLAWFPFCASVDLTAASVTFVHSNGTEKSTLVDAVSEKGLELNVQGGGSVVLGQDQDEPRGGMNRGQSFNGYLADVWLGEALLTEVQMQEYVQCRAVLPPDAPQAVLDFQDLDNDFTLGVATVGADEMVNPCSSSRDILFSVFSEPRTAHQAAQLCSILNGKVATPRSIEENQSLLREGSRRVAQCKTYSEGANVWIGVVWKPLIQMWTDVSTGQEAVYRNFEVEIKPSGQEELCVSGASMGSPHNNWDIESCSFQLCTACQFNRPAPIMLRGLCSESLFDREYYIYDTINSRPVFNGKFWSRLAWTNNESDGWSGWKLTLLTDPHIHARMISTSDIEHPIGIHEYKVVGDKCPGERQYLRLTSCTLNQFTCDDGTCVELEQRCNLELDCVDHSDEMDCETLIMPSGYEKDLPPPKMNTDTPTPVFFDIVIMLVRSLDLLNSQLILDLTLTRSWLDSRLQYKNLQKDENLNQIDSMMGTVWYPDCIFLGSDGSYALWVDLDIVGWAHRNAQPLPDNDQNINEDVYYSGKENPIILDRKFTVTLMCTYDLSMYPFDTQRCPLVIYIRYYTASYVLIKLDALNFTGTRRLMEYRVTGLTNREVLHQNKSGQHLELVLTNQYGYFITGAYIPTLLLLVVSYLTFFFDLRDFTDRIMVSLTSLLVLAALFSQIASALPKTAYLKLIDVWFLFCILSDFVMVFVLVVINRYLESPSSPPPPTPTTTSVSPFTSSPYITTTSSFSSSSSSSSIPSVNQVEKMKNISLKPSMEKKVDKCCCRRATLDPRRCNTLVQFTLPLLLGVFIIAYFSFVAYKMGGVSDDFNTNPILHHDP</sequence>
<evidence type="ECO:0000313" key="18">
    <source>
        <dbReference type="Proteomes" id="UP001292094"/>
    </source>
</evidence>
<dbReference type="PROSITE" id="PS01209">
    <property type="entry name" value="LDLRA_1"/>
    <property type="match status" value="1"/>
</dbReference>
<comment type="subcellular location">
    <subcellularLocation>
        <location evidence="2">Cell membrane</location>
    </subcellularLocation>
    <subcellularLocation>
        <location evidence="1">Membrane</location>
        <topology evidence="1">Multi-pass membrane protein</topology>
    </subcellularLocation>
</comment>
<evidence type="ECO:0000256" key="1">
    <source>
        <dbReference type="ARBA" id="ARBA00004141"/>
    </source>
</evidence>
<dbReference type="Gene3D" id="2.70.170.10">
    <property type="entry name" value="Neurotransmitter-gated ion-channel ligand-binding domain"/>
    <property type="match status" value="1"/>
</dbReference>
<dbReference type="SUPFAM" id="SSF90112">
    <property type="entry name" value="Neurotransmitter-gated ion-channel transmembrane pore"/>
    <property type="match status" value="1"/>
</dbReference>
<comment type="caution">
    <text evidence="17">The sequence shown here is derived from an EMBL/GenBank/DDBJ whole genome shotgun (WGS) entry which is preliminary data.</text>
</comment>
<evidence type="ECO:0000256" key="15">
    <source>
        <dbReference type="SAM" id="SignalP"/>
    </source>
</evidence>
<evidence type="ECO:0000313" key="17">
    <source>
        <dbReference type="EMBL" id="KAK4289471.1"/>
    </source>
</evidence>